<keyword evidence="1" id="KW-0812">Transmembrane</keyword>
<feature type="transmembrane region" description="Helical" evidence="1">
    <location>
        <begin position="208"/>
        <end position="227"/>
    </location>
</feature>
<feature type="transmembrane region" description="Helical" evidence="1">
    <location>
        <begin position="20"/>
        <end position="40"/>
    </location>
</feature>
<protein>
    <recommendedName>
        <fullName evidence="4">DUF2029 domain-containing protein</fullName>
    </recommendedName>
</protein>
<feature type="transmembrane region" description="Helical" evidence="1">
    <location>
        <begin position="175"/>
        <end position="201"/>
    </location>
</feature>
<gene>
    <name evidence="2" type="ORF">F7O84_17800</name>
</gene>
<accession>A0A7V7UEQ3</accession>
<comment type="caution">
    <text evidence="2">The sequence shown here is derived from an EMBL/GenBank/DDBJ whole genome shotgun (WGS) entry which is preliminary data.</text>
</comment>
<keyword evidence="1" id="KW-1133">Transmembrane helix</keyword>
<evidence type="ECO:0000313" key="2">
    <source>
        <dbReference type="EMBL" id="KAB1434342.1"/>
    </source>
</evidence>
<dbReference type="AlphaFoldDB" id="A0A7V7UEQ3"/>
<evidence type="ECO:0000256" key="1">
    <source>
        <dbReference type="SAM" id="Phobius"/>
    </source>
</evidence>
<dbReference type="Proteomes" id="UP000461768">
    <property type="component" value="Unassembled WGS sequence"/>
</dbReference>
<sequence length="397" mass="46167">MDNYLINLLHKEYKIGKMKLTFLHILFVIGITFTTLMMRYCLRDNETWDYFASWKPWVEKMREMGGFKGLSGDFYDYTPPYIALILLLSYLPMNLLYSIKMVSVIFDIIMSVISGIIIYDITKNRTKAIGIYSIMMLLPTVANNSALWAQCDVIYTTAILCAIYNLMNDKPAKGMFFYGIAFALKLQSLFVFPALIILWALKKIDLKHFLFMPLMYFIGILPAWFAGRPLKDLLLIYARQAAESPQLSLGYPNIYQIIGTTDFINVYPTTAIWLTLGFMMICMYYIARTKVEVSKVFVIKIFMLFGLISMCFLPFMHERYAYVIDILTVIFGFIYIKKFYIPLLQILISFSAYSIILSAYVNVPVIIYSFASLFLIYDIGMQIYRYVSNHSKEEKFS</sequence>
<feature type="transmembrane region" description="Helical" evidence="1">
    <location>
        <begin position="80"/>
        <end position="97"/>
    </location>
</feature>
<organism evidence="2 3">
    <name type="scientific">Candidatus Galacturonatibacter soehngenii</name>
    <dbReference type="NCBI Taxonomy" id="2307010"/>
    <lineage>
        <taxon>Bacteria</taxon>
        <taxon>Bacillati</taxon>
        <taxon>Bacillota</taxon>
        <taxon>Clostridia</taxon>
        <taxon>Lachnospirales</taxon>
        <taxon>Lachnospiraceae</taxon>
        <taxon>Candidatus Galacturonatibacter</taxon>
    </lineage>
</organism>
<keyword evidence="1" id="KW-0472">Membrane</keyword>
<feature type="transmembrane region" description="Helical" evidence="1">
    <location>
        <begin position="296"/>
        <end position="315"/>
    </location>
</feature>
<reference evidence="2 3" key="2">
    <citation type="submission" date="2020-02" db="EMBL/GenBank/DDBJ databases">
        <title>Candidatus Galacturonibacter soehngenii shows hetero-acetogenic catabolism of galacturonic acid but lacks a canonical carbon monoxide dehydrogenase/acetyl-CoA synthase complex.</title>
        <authorList>
            <person name="Diender M."/>
            <person name="Stouten G.R."/>
            <person name="Petersen J.F."/>
            <person name="Nielsen P.H."/>
            <person name="Dueholm M.S."/>
            <person name="Pronk J.T."/>
            <person name="Van Loosdrecht M.C.M."/>
        </authorList>
    </citation>
    <scope>NUCLEOTIDE SEQUENCE [LARGE SCALE GENOMIC DNA]</scope>
    <source>
        <strain evidence="2">GalUA</strain>
    </source>
</reference>
<name>A0A7V7UEQ3_9FIRM</name>
<proteinExistence type="predicted"/>
<keyword evidence="3" id="KW-1185">Reference proteome</keyword>
<dbReference type="RefSeq" id="WP_151148371.1">
    <property type="nucleotide sequence ID" value="NZ_WAGX01000008.1"/>
</dbReference>
<feature type="transmembrane region" description="Helical" evidence="1">
    <location>
        <begin position="270"/>
        <end position="287"/>
    </location>
</feature>
<dbReference type="OrthoDB" id="9776737at2"/>
<reference evidence="2 3" key="1">
    <citation type="submission" date="2019-09" db="EMBL/GenBank/DDBJ databases">
        <authorList>
            <person name="Valk L.C."/>
        </authorList>
    </citation>
    <scope>NUCLEOTIDE SEQUENCE [LARGE SCALE GENOMIC DNA]</scope>
    <source>
        <strain evidence="2">GalUA</strain>
    </source>
</reference>
<dbReference type="EMBL" id="WAGX01000008">
    <property type="protein sequence ID" value="KAB1434342.1"/>
    <property type="molecule type" value="Genomic_DNA"/>
</dbReference>
<evidence type="ECO:0008006" key="4">
    <source>
        <dbReference type="Google" id="ProtNLM"/>
    </source>
</evidence>
<evidence type="ECO:0000313" key="3">
    <source>
        <dbReference type="Proteomes" id="UP000461768"/>
    </source>
</evidence>